<feature type="compositionally biased region" description="Polar residues" evidence="1">
    <location>
        <begin position="21"/>
        <end position="39"/>
    </location>
</feature>
<keyword evidence="3" id="KW-1185">Reference proteome</keyword>
<reference evidence="2 3" key="1">
    <citation type="journal article" date="2015" name="Proc. Natl. Acad. Sci. U.S.A.">
        <title>The resurrection genome of Boea hygrometrica: A blueprint for survival of dehydration.</title>
        <authorList>
            <person name="Xiao L."/>
            <person name="Yang G."/>
            <person name="Zhang L."/>
            <person name="Yang X."/>
            <person name="Zhao S."/>
            <person name="Ji Z."/>
            <person name="Zhou Q."/>
            <person name="Hu M."/>
            <person name="Wang Y."/>
            <person name="Chen M."/>
            <person name="Xu Y."/>
            <person name="Jin H."/>
            <person name="Xiao X."/>
            <person name="Hu G."/>
            <person name="Bao F."/>
            <person name="Hu Y."/>
            <person name="Wan P."/>
            <person name="Li L."/>
            <person name="Deng X."/>
            <person name="Kuang T."/>
            <person name="Xiang C."/>
            <person name="Zhu J.K."/>
            <person name="Oliver M.J."/>
            <person name="He Y."/>
        </authorList>
    </citation>
    <scope>NUCLEOTIDE SEQUENCE [LARGE SCALE GENOMIC DNA]</scope>
    <source>
        <strain evidence="3">cv. XS01</strain>
    </source>
</reference>
<organism evidence="2 3">
    <name type="scientific">Dorcoceras hygrometricum</name>
    <dbReference type="NCBI Taxonomy" id="472368"/>
    <lineage>
        <taxon>Eukaryota</taxon>
        <taxon>Viridiplantae</taxon>
        <taxon>Streptophyta</taxon>
        <taxon>Embryophyta</taxon>
        <taxon>Tracheophyta</taxon>
        <taxon>Spermatophyta</taxon>
        <taxon>Magnoliopsida</taxon>
        <taxon>eudicotyledons</taxon>
        <taxon>Gunneridae</taxon>
        <taxon>Pentapetalae</taxon>
        <taxon>asterids</taxon>
        <taxon>lamiids</taxon>
        <taxon>Lamiales</taxon>
        <taxon>Gesneriaceae</taxon>
        <taxon>Didymocarpoideae</taxon>
        <taxon>Trichosporeae</taxon>
        <taxon>Loxocarpinae</taxon>
        <taxon>Dorcoceras</taxon>
    </lineage>
</organism>
<evidence type="ECO:0000313" key="2">
    <source>
        <dbReference type="EMBL" id="KZV39434.1"/>
    </source>
</evidence>
<sequence>MRSNSLGAIDQLRESHIVREWSNSSGRSQPAQEGQTVQEEFNQLREGQTVQTRGNILRRQQLTGNRTAYKDNGLREIEQLTKTTAYGN</sequence>
<dbReference type="AlphaFoldDB" id="A0A2Z7BYG4"/>
<protein>
    <submittedName>
        <fullName evidence="2">Uncharacterized protein</fullName>
    </submittedName>
</protein>
<evidence type="ECO:0000313" key="3">
    <source>
        <dbReference type="Proteomes" id="UP000250235"/>
    </source>
</evidence>
<dbReference type="EMBL" id="KV000977">
    <property type="protein sequence ID" value="KZV39434.1"/>
    <property type="molecule type" value="Genomic_DNA"/>
</dbReference>
<proteinExistence type="predicted"/>
<evidence type="ECO:0000256" key="1">
    <source>
        <dbReference type="SAM" id="MobiDB-lite"/>
    </source>
</evidence>
<name>A0A2Z7BYG4_9LAMI</name>
<accession>A0A2Z7BYG4</accession>
<dbReference type="Proteomes" id="UP000250235">
    <property type="component" value="Unassembled WGS sequence"/>
</dbReference>
<gene>
    <name evidence="2" type="ORF">F511_33489</name>
</gene>
<feature type="region of interest" description="Disordered" evidence="1">
    <location>
        <begin position="19"/>
        <end position="39"/>
    </location>
</feature>